<reference evidence="7" key="1">
    <citation type="submission" date="2022-11" db="UniProtKB">
        <authorList>
            <consortium name="WormBaseParasite"/>
        </authorList>
    </citation>
    <scope>IDENTIFICATION</scope>
</reference>
<dbReference type="GO" id="GO:0005524">
    <property type="term" value="F:ATP binding"/>
    <property type="evidence" value="ECO:0007669"/>
    <property type="project" value="UniProtKB-KW"/>
</dbReference>
<dbReference type="Pfam" id="PF00271">
    <property type="entry name" value="Helicase_C"/>
    <property type="match status" value="1"/>
</dbReference>
<evidence type="ECO:0000313" key="7">
    <source>
        <dbReference type="WBParaSite" id="jg20451"/>
    </source>
</evidence>
<dbReference type="GO" id="GO:0004386">
    <property type="term" value="F:helicase activity"/>
    <property type="evidence" value="ECO:0007669"/>
    <property type="project" value="UniProtKB-KW"/>
</dbReference>
<evidence type="ECO:0000256" key="1">
    <source>
        <dbReference type="ARBA" id="ARBA00022741"/>
    </source>
</evidence>
<proteinExistence type="predicted"/>
<evidence type="ECO:0000256" key="4">
    <source>
        <dbReference type="ARBA" id="ARBA00022840"/>
    </source>
</evidence>
<dbReference type="WBParaSite" id="jg20451">
    <property type="protein sequence ID" value="jg20451"/>
    <property type="gene ID" value="jg20451"/>
</dbReference>
<feature type="domain" description="Helicase C-terminal" evidence="5">
    <location>
        <begin position="143"/>
        <end position="231"/>
    </location>
</feature>
<organism evidence="6 7">
    <name type="scientific">Ditylenchus dipsaci</name>
    <dbReference type="NCBI Taxonomy" id="166011"/>
    <lineage>
        <taxon>Eukaryota</taxon>
        <taxon>Metazoa</taxon>
        <taxon>Ecdysozoa</taxon>
        <taxon>Nematoda</taxon>
        <taxon>Chromadorea</taxon>
        <taxon>Rhabditida</taxon>
        <taxon>Tylenchina</taxon>
        <taxon>Tylenchomorpha</taxon>
        <taxon>Sphaerularioidea</taxon>
        <taxon>Anguinidae</taxon>
        <taxon>Anguininae</taxon>
        <taxon>Ditylenchus</taxon>
    </lineage>
</organism>
<evidence type="ECO:0000256" key="2">
    <source>
        <dbReference type="ARBA" id="ARBA00022801"/>
    </source>
</evidence>
<dbReference type="InterPro" id="IPR001650">
    <property type="entry name" value="Helicase_C-like"/>
</dbReference>
<dbReference type="GO" id="GO:0016787">
    <property type="term" value="F:hydrolase activity"/>
    <property type="evidence" value="ECO:0007669"/>
    <property type="project" value="UniProtKB-KW"/>
</dbReference>
<evidence type="ECO:0000313" key="6">
    <source>
        <dbReference type="Proteomes" id="UP000887574"/>
    </source>
</evidence>
<name>A0A915DIU6_9BILA</name>
<keyword evidence="6" id="KW-1185">Reference proteome</keyword>
<evidence type="ECO:0000256" key="3">
    <source>
        <dbReference type="ARBA" id="ARBA00022806"/>
    </source>
</evidence>
<dbReference type="InterPro" id="IPR050474">
    <property type="entry name" value="Hel308_SKI2-like"/>
</dbReference>
<protein>
    <submittedName>
        <fullName evidence="7">Helicase C-terminal domain-containing protein</fullName>
    </submittedName>
</protein>
<keyword evidence="3" id="KW-0347">Helicase</keyword>
<dbReference type="Proteomes" id="UP000887574">
    <property type="component" value="Unplaced"/>
</dbReference>
<dbReference type="InterPro" id="IPR027417">
    <property type="entry name" value="P-loop_NTPase"/>
</dbReference>
<dbReference type="Gene3D" id="3.40.50.300">
    <property type="entry name" value="P-loop containing nucleotide triphosphate hydrolases"/>
    <property type="match status" value="1"/>
</dbReference>
<sequence>MNCTCCSTLTVVEWSRTSSASCCMLSNRKNSNPDNRNECHARRIRADLREHVFMDSGVYEYPKMQKLRDLQQDYVIKSDTKGVIGMTMEAVMEDKAVLIFCSTKAECERNAALVGKYVSYCLSKGANNRFDRLNSILAPPHQKEIVDYFAKKTMCQDKDLLSCIGYGVSFHHAGLTVEEREEIEFLFRKGSVKILVNLPAHRVLILPASNTYISLTSTTYKQMVGRAGRQGQDVVAGN</sequence>
<dbReference type="SUPFAM" id="SSF52540">
    <property type="entry name" value="P-loop containing nucleoside triphosphate hydrolases"/>
    <property type="match status" value="1"/>
</dbReference>
<keyword evidence="4" id="KW-0067">ATP-binding</keyword>
<dbReference type="PANTHER" id="PTHR47961">
    <property type="entry name" value="DNA POLYMERASE THETA, PUTATIVE (AFU_ORTHOLOGUE AFUA_1G05260)-RELATED"/>
    <property type="match status" value="1"/>
</dbReference>
<dbReference type="AlphaFoldDB" id="A0A915DIU6"/>
<dbReference type="PANTHER" id="PTHR47961:SF6">
    <property type="entry name" value="DNA-DIRECTED DNA POLYMERASE"/>
    <property type="match status" value="1"/>
</dbReference>
<keyword evidence="1" id="KW-0547">Nucleotide-binding</keyword>
<accession>A0A915DIU6</accession>
<evidence type="ECO:0000259" key="5">
    <source>
        <dbReference type="SMART" id="SM00490"/>
    </source>
</evidence>
<keyword evidence="2" id="KW-0378">Hydrolase</keyword>
<dbReference type="SMART" id="SM00490">
    <property type="entry name" value="HELICc"/>
    <property type="match status" value="1"/>
</dbReference>